<keyword evidence="8" id="KW-1185">Reference proteome</keyword>
<evidence type="ECO:0000256" key="3">
    <source>
        <dbReference type="ARBA" id="ARBA00022692"/>
    </source>
</evidence>
<dbReference type="InterPro" id="IPR005171">
    <property type="entry name" value="Cyt_c_oxidase_su4_prok"/>
</dbReference>
<comment type="caution">
    <text evidence="7">The sequence shown here is derived from an EMBL/GenBank/DDBJ whole genome shotgun (WGS) entry which is preliminary data.</text>
</comment>
<reference evidence="8" key="1">
    <citation type="journal article" date="2019" name="Int. J. Syst. Evol. Microbiol.">
        <title>The Global Catalogue of Microorganisms (GCM) 10K type strain sequencing project: providing services to taxonomists for standard genome sequencing and annotation.</title>
        <authorList>
            <consortium name="The Broad Institute Genomics Platform"/>
            <consortium name="The Broad Institute Genome Sequencing Center for Infectious Disease"/>
            <person name="Wu L."/>
            <person name="Ma J."/>
        </authorList>
    </citation>
    <scope>NUCLEOTIDE SEQUENCE [LARGE SCALE GENOMIC DNA]</scope>
    <source>
        <strain evidence="8">JCM 17664</strain>
    </source>
</reference>
<keyword evidence="3 6" id="KW-0812">Transmembrane</keyword>
<feature type="transmembrane region" description="Helical" evidence="6">
    <location>
        <begin position="27"/>
        <end position="47"/>
    </location>
</feature>
<accession>A0ABP8FEI2</accession>
<comment type="subcellular location">
    <subcellularLocation>
        <location evidence="1">Cell membrane</location>
        <topology evidence="1">Multi-pass membrane protein</topology>
    </subcellularLocation>
</comment>
<feature type="transmembrane region" description="Helical" evidence="6">
    <location>
        <begin position="85"/>
        <end position="105"/>
    </location>
</feature>
<evidence type="ECO:0000256" key="2">
    <source>
        <dbReference type="ARBA" id="ARBA00022475"/>
    </source>
</evidence>
<evidence type="ECO:0000313" key="8">
    <source>
        <dbReference type="Proteomes" id="UP001501207"/>
    </source>
</evidence>
<organism evidence="7 8">
    <name type="scientific">Compostibacter hankyongensis</name>
    <dbReference type="NCBI Taxonomy" id="1007089"/>
    <lineage>
        <taxon>Bacteria</taxon>
        <taxon>Pseudomonadati</taxon>
        <taxon>Bacteroidota</taxon>
        <taxon>Chitinophagia</taxon>
        <taxon>Chitinophagales</taxon>
        <taxon>Chitinophagaceae</taxon>
        <taxon>Compostibacter</taxon>
    </lineage>
</organism>
<evidence type="ECO:0000256" key="6">
    <source>
        <dbReference type="SAM" id="Phobius"/>
    </source>
</evidence>
<feature type="transmembrane region" description="Helical" evidence="6">
    <location>
        <begin position="54"/>
        <end position="73"/>
    </location>
</feature>
<protein>
    <recommendedName>
        <fullName evidence="9">Cytochrome C oxidase subunit IV</fullName>
    </recommendedName>
</protein>
<evidence type="ECO:0000256" key="1">
    <source>
        <dbReference type="ARBA" id="ARBA00004651"/>
    </source>
</evidence>
<dbReference type="Pfam" id="PF03626">
    <property type="entry name" value="COX4_pro"/>
    <property type="match status" value="1"/>
</dbReference>
<sequence length="133" mass="15422">MENTQALEAHAPVQEGKDPVVKRLLRVFWILLIVTIIEVGFAFLHYFTKFPPRALLNAIFIGLTVVKAFYIMGEFMHLRHEVKNLIWTILIPLLLLVWAIVAFLADGNSWKNMKKSQNIEATSSWEQVQHEQH</sequence>
<keyword evidence="5 6" id="KW-0472">Membrane</keyword>
<dbReference type="RefSeq" id="WP_344974269.1">
    <property type="nucleotide sequence ID" value="NZ_BAABFN010000001.1"/>
</dbReference>
<gene>
    <name evidence="7" type="ORF">GCM10023143_03210</name>
</gene>
<dbReference type="EMBL" id="BAABFN010000001">
    <property type="protein sequence ID" value="GAA4301428.1"/>
    <property type="molecule type" value="Genomic_DNA"/>
</dbReference>
<evidence type="ECO:0000256" key="4">
    <source>
        <dbReference type="ARBA" id="ARBA00022989"/>
    </source>
</evidence>
<evidence type="ECO:0000256" key="5">
    <source>
        <dbReference type="ARBA" id="ARBA00023136"/>
    </source>
</evidence>
<keyword evidence="2" id="KW-1003">Cell membrane</keyword>
<evidence type="ECO:0008006" key="9">
    <source>
        <dbReference type="Google" id="ProtNLM"/>
    </source>
</evidence>
<proteinExistence type="predicted"/>
<evidence type="ECO:0000313" key="7">
    <source>
        <dbReference type="EMBL" id="GAA4301428.1"/>
    </source>
</evidence>
<keyword evidence="4 6" id="KW-1133">Transmembrane helix</keyword>
<dbReference type="Proteomes" id="UP001501207">
    <property type="component" value="Unassembled WGS sequence"/>
</dbReference>
<name>A0ABP8FEI2_9BACT</name>